<dbReference type="AlphaFoldDB" id="A0A9X2FK37"/>
<comment type="caution">
    <text evidence="4">The sequence shown here is derived from an EMBL/GenBank/DDBJ whole genome shotgun (WGS) entry which is preliminary data.</text>
</comment>
<evidence type="ECO:0000256" key="2">
    <source>
        <dbReference type="SAM" id="Coils"/>
    </source>
</evidence>
<keyword evidence="2" id="KW-0175">Coiled coil</keyword>
<protein>
    <submittedName>
        <fullName evidence="4">CsbD family protein</fullName>
    </submittedName>
</protein>
<dbReference type="EMBL" id="JAIULA010000007">
    <property type="protein sequence ID" value="MCP0886659.1"/>
    <property type="molecule type" value="Genomic_DNA"/>
</dbReference>
<gene>
    <name evidence="4" type="ORF">LB941_04825</name>
</gene>
<sequence length="72" mass="7987">MSSEKKFENTKDKVFGKAKEVGGKVTRDKELESEGKVQNAFGKVKEKIDDAKDTAKGALKEAKEKLAKNDKE</sequence>
<proteinExistence type="inferred from homology"/>
<dbReference type="Pfam" id="PF05532">
    <property type="entry name" value="CsbD"/>
    <property type="match status" value="1"/>
</dbReference>
<dbReference type="RefSeq" id="WP_253359955.1">
    <property type="nucleotide sequence ID" value="NZ_JAIULA010000007.1"/>
</dbReference>
<name>A0A9X2FK37_9LACO</name>
<comment type="similarity">
    <text evidence="1">Belongs to the UPF0337 (CsbD) family.</text>
</comment>
<dbReference type="InterPro" id="IPR036629">
    <property type="entry name" value="YjbJ_sf"/>
</dbReference>
<dbReference type="SUPFAM" id="SSF69047">
    <property type="entry name" value="Hypothetical protein YjbJ"/>
    <property type="match status" value="1"/>
</dbReference>
<accession>A0A9X2FK37</accession>
<evidence type="ECO:0000259" key="3">
    <source>
        <dbReference type="Pfam" id="PF05532"/>
    </source>
</evidence>
<reference evidence="4 5" key="1">
    <citation type="journal article" date="2023" name="Int. J. Syst. Evol. Microbiol.">
        <title>Ligilactobacillus ubinensis sp. nov., a novel species isolated from the wild ferment of a durian fruit (Durio zibethinus).</title>
        <authorList>
            <person name="Heng Y.C."/>
            <person name="Menon N."/>
            <person name="Chen B."/>
            <person name="Loo B.Z.L."/>
            <person name="Wong G.W.J."/>
            <person name="Lim A.C.H."/>
            <person name="Silvaraju S."/>
            <person name="Kittelmann S."/>
        </authorList>
    </citation>
    <scope>NUCLEOTIDE SEQUENCE [LARGE SCALE GENOMIC DNA]</scope>
    <source>
        <strain evidence="4 5">WILCCON 0076</strain>
    </source>
</reference>
<feature type="coiled-coil region" evidence="2">
    <location>
        <begin position="45"/>
        <end position="72"/>
    </location>
</feature>
<evidence type="ECO:0000256" key="1">
    <source>
        <dbReference type="ARBA" id="ARBA00009129"/>
    </source>
</evidence>
<evidence type="ECO:0000313" key="5">
    <source>
        <dbReference type="Proteomes" id="UP001139006"/>
    </source>
</evidence>
<keyword evidence="5" id="KW-1185">Reference proteome</keyword>
<dbReference type="Proteomes" id="UP001139006">
    <property type="component" value="Unassembled WGS sequence"/>
</dbReference>
<organism evidence="4 5">
    <name type="scientific">Ligilactobacillus ubinensis</name>
    <dbReference type="NCBI Taxonomy" id="2876789"/>
    <lineage>
        <taxon>Bacteria</taxon>
        <taxon>Bacillati</taxon>
        <taxon>Bacillota</taxon>
        <taxon>Bacilli</taxon>
        <taxon>Lactobacillales</taxon>
        <taxon>Lactobacillaceae</taxon>
        <taxon>Ligilactobacillus</taxon>
    </lineage>
</organism>
<feature type="domain" description="CsbD-like" evidence="3">
    <location>
        <begin position="6"/>
        <end position="56"/>
    </location>
</feature>
<dbReference type="InterPro" id="IPR008462">
    <property type="entry name" value="CsbD"/>
</dbReference>
<dbReference type="Gene3D" id="1.10.1470.10">
    <property type="entry name" value="YjbJ"/>
    <property type="match status" value="1"/>
</dbReference>
<evidence type="ECO:0000313" key="4">
    <source>
        <dbReference type="EMBL" id="MCP0886659.1"/>
    </source>
</evidence>